<gene>
    <name evidence="1" type="ORF">J2X78_003200</name>
</gene>
<evidence type="ECO:0000313" key="2">
    <source>
        <dbReference type="Proteomes" id="UP001246858"/>
    </source>
</evidence>
<keyword evidence="2" id="KW-1185">Reference proteome</keyword>
<dbReference type="Proteomes" id="UP001246858">
    <property type="component" value="Unassembled WGS sequence"/>
</dbReference>
<protein>
    <submittedName>
        <fullName evidence="1">Ferric-dicitrate binding protein FerR (Iron transport regulator)</fullName>
    </submittedName>
</protein>
<accession>A0ACC6KZG5</accession>
<proteinExistence type="predicted"/>
<sequence length="390" mass="43556">METQSTQRLKYLFHLQISGKATETEYSEWMNYFDDPLYIPVIDELMADAFAESDGRYSLSDFQRKTVLNRVFKQPVTMPAIEKKIWKMWIAAAAMLIILGSWFYYSFNQNNGSKGRQDLLAARNIGPGKNGATITLNNGETIQLSDTQNGVLIAGDGLAYTDGSPVSSDLKLRSGQAAELTASTAKGQTYIFTLPDGTKVWLNAESKISFAQQFVKKTREVFLEGEAYFEVTKNKLKPFIVKSRNQQVEVLGTHFNVSSYKNEGSVKTSLLEGSVRVRQTGTAGNEVVLEPSQQANNNFNNLKISHVDPKEVLDWKNGGFAFNGGDFAAGMRKIARWYNVEIIYDPVAVQKMEIGGFVSRKNDLATVLKFIESTGQVRFAVEGRRVLVKN</sequence>
<dbReference type="EMBL" id="JAVDTF010000003">
    <property type="protein sequence ID" value="MDR6784626.1"/>
    <property type="molecule type" value="Genomic_DNA"/>
</dbReference>
<reference evidence="1" key="1">
    <citation type="submission" date="2023-07" db="EMBL/GenBank/DDBJ databases">
        <title>Sorghum-associated microbial communities from plants grown in Nebraska, USA.</title>
        <authorList>
            <person name="Schachtman D."/>
        </authorList>
    </citation>
    <scope>NUCLEOTIDE SEQUENCE</scope>
    <source>
        <strain evidence="1">2697</strain>
    </source>
</reference>
<name>A0ACC6KZG5_9SPHI</name>
<organism evidence="1 2">
    <name type="scientific">Pedobacter africanus</name>
    <dbReference type="NCBI Taxonomy" id="151894"/>
    <lineage>
        <taxon>Bacteria</taxon>
        <taxon>Pseudomonadati</taxon>
        <taxon>Bacteroidota</taxon>
        <taxon>Sphingobacteriia</taxon>
        <taxon>Sphingobacteriales</taxon>
        <taxon>Sphingobacteriaceae</taxon>
        <taxon>Pedobacter</taxon>
    </lineage>
</organism>
<comment type="caution">
    <text evidence="1">The sequence shown here is derived from an EMBL/GenBank/DDBJ whole genome shotgun (WGS) entry which is preliminary data.</text>
</comment>
<evidence type="ECO:0000313" key="1">
    <source>
        <dbReference type="EMBL" id="MDR6784626.1"/>
    </source>
</evidence>